<accession>M2R3Y3</accession>
<evidence type="ECO:0000313" key="4">
    <source>
        <dbReference type="Proteomes" id="UP000016930"/>
    </source>
</evidence>
<dbReference type="EMBL" id="KB445794">
    <property type="protein sequence ID" value="EMD39255.1"/>
    <property type="molecule type" value="Genomic_DNA"/>
</dbReference>
<evidence type="ECO:0000259" key="2">
    <source>
        <dbReference type="SMART" id="SM00225"/>
    </source>
</evidence>
<dbReference type="Pfam" id="PF00651">
    <property type="entry name" value="BTB"/>
    <property type="match status" value="1"/>
</dbReference>
<evidence type="ECO:0000256" key="1">
    <source>
        <dbReference type="SAM" id="MobiDB-lite"/>
    </source>
</evidence>
<keyword evidence="4" id="KW-1185">Reference proteome</keyword>
<dbReference type="STRING" id="914234.M2R3Y3"/>
<feature type="domain" description="BTB" evidence="2">
    <location>
        <begin position="56"/>
        <end position="174"/>
    </location>
</feature>
<dbReference type="OrthoDB" id="3164835at2759"/>
<feature type="region of interest" description="Disordered" evidence="1">
    <location>
        <begin position="234"/>
        <end position="306"/>
    </location>
</feature>
<dbReference type="Proteomes" id="UP000016930">
    <property type="component" value="Unassembled WGS sequence"/>
</dbReference>
<sequence length="614" mass="69133">MKKRPRLSRLNSDPQGTFRQIARSFISVLTELSIAIFHNLVLRRADTSTTIALSLRYTVLASSDNVAFRVHSQILSEASSVFEDMFSLPKATLEEPSHMPTNTFADVQPTFEGLPCISVSEKSGTLEHLLRICYPVQDPSISSLEKLDLVLEAAIKYNMPGATGVLKARLREFIQDTPLAVYCIACRHDDRDTAAYAAQEVYTRELQDDYVPQLRQISLGCYNRLLRYGRDHHKMGTHRGQKQLHSPWRNNRGARRGQKQLPPPSFSFIREPRPDNTDTTMTSSPRSPSHVTGSPSADISESHQTAACPTVHDASFTQFLRHSDVILRSRDGHEYPVHEDILMLASPHLAQKVRDARAAYGQVTPEDADEAGTGKPIVTIEEDGSTLSLLLRMIYPVDAYSSDLLQVDTMCRALAAARKHQIRVIAEGLISRLTTASEHRPMETFFAYLEYGMVEEAKRAVPMILTKSKEELYRYFPEMDSYGLSGDTYFQLLQYHRQCQQAALLWSQRLPSSGITMLPISQDNGYCSSCGSYECRQKDDFSRHFSEMISAGNPCMYAARPMGAPFSFLSKTSLHGSRDAAYWSMYTEAFARNLKDALPEFDFRSDLTQDATTE</sequence>
<dbReference type="AlphaFoldDB" id="M2R3Y3"/>
<protein>
    <recommendedName>
        <fullName evidence="2">BTB domain-containing protein</fullName>
    </recommendedName>
</protein>
<reference evidence="3 4" key="1">
    <citation type="journal article" date="2012" name="Proc. Natl. Acad. Sci. U.S.A.">
        <title>Comparative genomics of Ceriporiopsis subvermispora and Phanerochaete chrysosporium provide insight into selective ligninolysis.</title>
        <authorList>
            <person name="Fernandez-Fueyo E."/>
            <person name="Ruiz-Duenas F.J."/>
            <person name="Ferreira P."/>
            <person name="Floudas D."/>
            <person name="Hibbett D.S."/>
            <person name="Canessa P."/>
            <person name="Larrondo L.F."/>
            <person name="James T.Y."/>
            <person name="Seelenfreund D."/>
            <person name="Lobos S."/>
            <person name="Polanco R."/>
            <person name="Tello M."/>
            <person name="Honda Y."/>
            <person name="Watanabe T."/>
            <person name="Watanabe T."/>
            <person name="Ryu J.S."/>
            <person name="Kubicek C.P."/>
            <person name="Schmoll M."/>
            <person name="Gaskell J."/>
            <person name="Hammel K.E."/>
            <person name="St John F.J."/>
            <person name="Vanden Wymelenberg A."/>
            <person name="Sabat G."/>
            <person name="Splinter BonDurant S."/>
            <person name="Syed K."/>
            <person name="Yadav J.S."/>
            <person name="Doddapaneni H."/>
            <person name="Subramanian V."/>
            <person name="Lavin J.L."/>
            <person name="Oguiza J.A."/>
            <person name="Perez G."/>
            <person name="Pisabarro A.G."/>
            <person name="Ramirez L."/>
            <person name="Santoyo F."/>
            <person name="Master E."/>
            <person name="Coutinho P.M."/>
            <person name="Henrissat B."/>
            <person name="Lombard V."/>
            <person name="Magnuson J.K."/>
            <person name="Kuees U."/>
            <person name="Hori C."/>
            <person name="Igarashi K."/>
            <person name="Samejima M."/>
            <person name="Held B.W."/>
            <person name="Barry K.W."/>
            <person name="LaButti K.M."/>
            <person name="Lapidus A."/>
            <person name="Lindquist E.A."/>
            <person name="Lucas S.M."/>
            <person name="Riley R."/>
            <person name="Salamov A.A."/>
            <person name="Hoffmeister D."/>
            <person name="Schwenk D."/>
            <person name="Hadar Y."/>
            <person name="Yarden O."/>
            <person name="de Vries R.P."/>
            <person name="Wiebenga A."/>
            <person name="Stenlid J."/>
            <person name="Eastwood D."/>
            <person name="Grigoriev I.V."/>
            <person name="Berka R.M."/>
            <person name="Blanchette R.A."/>
            <person name="Kersten P."/>
            <person name="Martinez A.T."/>
            <person name="Vicuna R."/>
            <person name="Cullen D."/>
        </authorList>
    </citation>
    <scope>NUCLEOTIDE SEQUENCE [LARGE SCALE GENOMIC DNA]</scope>
    <source>
        <strain evidence="3 4">B</strain>
    </source>
</reference>
<gene>
    <name evidence="3" type="ORF">CERSUDRAFT_122676</name>
</gene>
<feature type="compositionally biased region" description="Polar residues" evidence="1">
    <location>
        <begin position="277"/>
        <end position="306"/>
    </location>
</feature>
<dbReference type="InterPro" id="IPR011333">
    <property type="entry name" value="SKP1/BTB/POZ_sf"/>
</dbReference>
<dbReference type="HOGENOM" id="CLU_444799_0_0_1"/>
<proteinExistence type="predicted"/>
<feature type="domain" description="BTB" evidence="2">
    <location>
        <begin position="323"/>
        <end position="437"/>
    </location>
</feature>
<dbReference type="Gene3D" id="3.30.710.10">
    <property type="entry name" value="Potassium Channel Kv1.1, Chain A"/>
    <property type="match status" value="2"/>
</dbReference>
<organism evidence="3 4">
    <name type="scientific">Ceriporiopsis subvermispora (strain B)</name>
    <name type="common">White-rot fungus</name>
    <name type="synonym">Gelatoporia subvermispora</name>
    <dbReference type="NCBI Taxonomy" id="914234"/>
    <lineage>
        <taxon>Eukaryota</taxon>
        <taxon>Fungi</taxon>
        <taxon>Dikarya</taxon>
        <taxon>Basidiomycota</taxon>
        <taxon>Agaricomycotina</taxon>
        <taxon>Agaricomycetes</taxon>
        <taxon>Polyporales</taxon>
        <taxon>Gelatoporiaceae</taxon>
        <taxon>Gelatoporia</taxon>
    </lineage>
</organism>
<dbReference type="InterPro" id="IPR000210">
    <property type="entry name" value="BTB/POZ_dom"/>
</dbReference>
<evidence type="ECO:0000313" key="3">
    <source>
        <dbReference type="EMBL" id="EMD39255.1"/>
    </source>
</evidence>
<name>M2R3Y3_CERS8</name>
<dbReference type="SMART" id="SM00225">
    <property type="entry name" value="BTB"/>
    <property type="match status" value="2"/>
</dbReference>